<dbReference type="Proteomes" id="UP001596004">
    <property type="component" value="Unassembled WGS sequence"/>
</dbReference>
<feature type="region of interest" description="Disordered" evidence="1">
    <location>
        <begin position="110"/>
        <end position="129"/>
    </location>
</feature>
<name>A0ABV9CVE1_9ACTN</name>
<evidence type="ECO:0000313" key="3">
    <source>
        <dbReference type="Proteomes" id="UP001596004"/>
    </source>
</evidence>
<organism evidence="2 3">
    <name type="scientific">Sphaerisporangium dianthi</name>
    <dbReference type="NCBI Taxonomy" id="1436120"/>
    <lineage>
        <taxon>Bacteria</taxon>
        <taxon>Bacillati</taxon>
        <taxon>Actinomycetota</taxon>
        <taxon>Actinomycetes</taxon>
        <taxon>Streptosporangiales</taxon>
        <taxon>Streptosporangiaceae</taxon>
        <taxon>Sphaerisporangium</taxon>
    </lineage>
</organism>
<evidence type="ECO:0000256" key="1">
    <source>
        <dbReference type="SAM" id="MobiDB-lite"/>
    </source>
</evidence>
<sequence length="129" mass="14053">MNVHWWVAGTLLTAMLAASAWPPWRSVLTRQDPRLFENAGEYSRDGAGAYTLTSVTAGWCSSALIMATWEQVAAQAVALSADTDTAYVCVLRGTRTWYWQRGRMIGAIVAAGEGDHDPPRPSTGGRQRP</sequence>
<accession>A0ABV9CVE1</accession>
<comment type="caution">
    <text evidence="2">The sequence shown here is derived from an EMBL/GenBank/DDBJ whole genome shotgun (WGS) entry which is preliminary data.</text>
</comment>
<reference evidence="3" key="1">
    <citation type="journal article" date="2019" name="Int. J. Syst. Evol. Microbiol.">
        <title>The Global Catalogue of Microorganisms (GCM) 10K type strain sequencing project: providing services to taxonomists for standard genome sequencing and annotation.</title>
        <authorList>
            <consortium name="The Broad Institute Genomics Platform"/>
            <consortium name="The Broad Institute Genome Sequencing Center for Infectious Disease"/>
            <person name="Wu L."/>
            <person name="Ma J."/>
        </authorList>
    </citation>
    <scope>NUCLEOTIDE SEQUENCE [LARGE SCALE GENOMIC DNA]</scope>
    <source>
        <strain evidence="3">CGMCC 4.7132</strain>
    </source>
</reference>
<dbReference type="RefSeq" id="WP_380852305.1">
    <property type="nucleotide sequence ID" value="NZ_JBHSFP010000063.1"/>
</dbReference>
<dbReference type="EMBL" id="JBHSFP010000063">
    <property type="protein sequence ID" value="MFC4536928.1"/>
    <property type="molecule type" value="Genomic_DNA"/>
</dbReference>
<gene>
    <name evidence="2" type="ORF">ACFO60_39675</name>
</gene>
<evidence type="ECO:0000313" key="2">
    <source>
        <dbReference type="EMBL" id="MFC4536928.1"/>
    </source>
</evidence>
<proteinExistence type="predicted"/>
<keyword evidence="3" id="KW-1185">Reference proteome</keyword>
<protein>
    <submittedName>
        <fullName evidence="2">Uncharacterized protein</fullName>
    </submittedName>
</protein>